<accession>A0A7C9FXZ5</accession>
<organism evidence="2 3">
    <name type="scientific">Salmonirosea aquatica</name>
    <dbReference type="NCBI Taxonomy" id="2654236"/>
    <lineage>
        <taxon>Bacteria</taxon>
        <taxon>Pseudomonadati</taxon>
        <taxon>Bacteroidota</taxon>
        <taxon>Cytophagia</taxon>
        <taxon>Cytophagales</taxon>
        <taxon>Spirosomataceae</taxon>
        <taxon>Salmonirosea</taxon>
    </lineage>
</organism>
<evidence type="ECO:0000313" key="3">
    <source>
        <dbReference type="Proteomes" id="UP000479293"/>
    </source>
</evidence>
<dbReference type="EMBL" id="WHLY01000001">
    <property type="protein sequence ID" value="MPR31808.1"/>
    <property type="molecule type" value="Genomic_DNA"/>
</dbReference>
<dbReference type="Proteomes" id="UP000479293">
    <property type="component" value="Unassembled WGS sequence"/>
</dbReference>
<reference evidence="2 3" key="1">
    <citation type="submission" date="2019-10" db="EMBL/GenBank/DDBJ databases">
        <title>Draft Genome Sequence of Cytophagaceae sp. SJW1-29.</title>
        <authorList>
            <person name="Choi A."/>
        </authorList>
    </citation>
    <scope>NUCLEOTIDE SEQUENCE [LARGE SCALE GENOMIC DNA]</scope>
    <source>
        <strain evidence="2 3">SJW1-29</strain>
    </source>
</reference>
<evidence type="ECO:0000259" key="1">
    <source>
        <dbReference type="Pfam" id="PF12957"/>
    </source>
</evidence>
<dbReference type="InterPro" id="IPR024559">
    <property type="entry name" value="DUF3846"/>
</dbReference>
<evidence type="ECO:0000313" key="2">
    <source>
        <dbReference type="EMBL" id="MPR31808.1"/>
    </source>
</evidence>
<proteinExistence type="predicted"/>
<name>A0A7C9FXZ5_9BACT</name>
<dbReference type="RefSeq" id="WP_152755802.1">
    <property type="nucleotide sequence ID" value="NZ_WHLY01000001.1"/>
</dbReference>
<feature type="domain" description="DUF3846" evidence="1">
    <location>
        <begin position="4"/>
        <end position="91"/>
    </location>
</feature>
<protein>
    <submittedName>
        <fullName evidence="2">DUF3846 domain-containing protein</fullName>
    </submittedName>
</protein>
<sequence length="123" mass="13937">MLISAIKIDVVKQEVYQIQIENDLDAMYEVIDCQIVERVVIDHKNDLWLDEEGLLHHPQPPKFMFKGANAPFSGNGLICGYNGEGQTISTTLTTEEIEPRILFLGDAHIEPQCGFIPWDELPK</sequence>
<gene>
    <name evidence="2" type="ORF">GBK04_00200</name>
</gene>
<keyword evidence="3" id="KW-1185">Reference proteome</keyword>
<dbReference type="Pfam" id="PF12957">
    <property type="entry name" value="DUF3846"/>
    <property type="match status" value="1"/>
</dbReference>
<dbReference type="AlphaFoldDB" id="A0A7C9FXZ5"/>
<comment type="caution">
    <text evidence="2">The sequence shown here is derived from an EMBL/GenBank/DDBJ whole genome shotgun (WGS) entry which is preliminary data.</text>
</comment>